<dbReference type="PANTHER" id="PTHR43768:SF3">
    <property type="entry name" value="TREHALOSE 6-PHOSPHATE PHOSPHATASE"/>
    <property type="match status" value="1"/>
</dbReference>
<evidence type="ECO:0000256" key="3">
    <source>
        <dbReference type="ARBA" id="ARBA00022801"/>
    </source>
</evidence>
<dbReference type="NCBIfam" id="TIGR00685">
    <property type="entry name" value="T6PP"/>
    <property type="match status" value="1"/>
</dbReference>
<comment type="similarity">
    <text evidence="2 4">Belongs to the trehalose phosphatase family.</text>
</comment>
<dbReference type="Gene3D" id="3.30.70.1020">
    <property type="entry name" value="Trehalose-6-phosphate phosphatase related protein, domain 2"/>
    <property type="match status" value="1"/>
</dbReference>
<keyword evidence="6" id="KW-1185">Reference proteome</keyword>
<keyword evidence="4" id="KW-0460">Magnesium</keyword>
<reference evidence="5 6" key="1">
    <citation type="submission" date="2016-10" db="EMBL/GenBank/DDBJ databases">
        <authorList>
            <person name="de Groot N.N."/>
        </authorList>
    </citation>
    <scope>NUCLEOTIDE SEQUENCE [LARGE SCALE GENOMIC DNA]</scope>
    <source>
        <strain evidence="5 6">DSM 16213</strain>
    </source>
</reference>
<dbReference type="PANTHER" id="PTHR43768">
    <property type="entry name" value="TREHALOSE 6-PHOSPHATE PHOSPHATASE"/>
    <property type="match status" value="1"/>
</dbReference>
<dbReference type="STRING" id="245187.SAMN04488003_11139"/>
<organism evidence="5 6">
    <name type="scientific">Loktanella fryxellensis</name>
    <dbReference type="NCBI Taxonomy" id="245187"/>
    <lineage>
        <taxon>Bacteria</taxon>
        <taxon>Pseudomonadati</taxon>
        <taxon>Pseudomonadota</taxon>
        <taxon>Alphaproteobacteria</taxon>
        <taxon>Rhodobacterales</taxon>
        <taxon>Roseobacteraceae</taxon>
        <taxon>Loktanella</taxon>
    </lineage>
</organism>
<dbReference type="AlphaFoldDB" id="A0A1H8EN32"/>
<dbReference type="Pfam" id="PF02358">
    <property type="entry name" value="Trehalose_PPase"/>
    <property type="match status" value="1"/>
</dbReference>
<dbReference type="InterPro" id="IPR036412">
    <property type="entry name" value="HAD-like_sf"/>
</dbReference>
<proteinExistence type="inferred from homology"/>
<comment type="catalytic activity">
    <reaction evidence="4">
        <text>alpha,alpha-trehalose 6-phosphate + H2O = alpha,alpha-trehalose + phosphate</text>
        <dbReference type="Rhea" id="RHEA:23420"/>
        <dbReference type="ChEBI" id="CHEBI:15377"/>
        <dbReference type="ChEBI" id="CHEBI:16551"/>
        <dbReference type="ChEBI" id="CHEBI:43474"/>
        <dbReference type="ChEBI" id="CHEBI:58429"/>
        <dbReference type="EC" id="3.1.3.12"/>
    </reaction>
</comment>
<comment type="cofactor">
    <cofactor evidence="4">
        <name>Mg(2+)</name>
        <dbReference type="ChEBI" id="CHEBI:18420"/>
    </cofactor>
</comment>
<comment type="function">
    <text evidence="4">Removes the phosphate from trehalose 6-phosphate to produce free trehalose.</text>
</comment>
<evidence type="ECO:0000256" key="4">
    <source>
        <dbReference type="RuleBase" id="RU361117"/>
    </source>
</evidence>
<dbReference type="InterPro" id="IPR003337">
    <property type="entry name" value="Trehalose_PPase"/>
</dbReference>
<name>A0A1H8EN32_9RHOB</name>
<dbReference type="GO" id="GO:0046872">
    <property type="term" value="F:metal ion binding"/>
    <property type="evidence" value="ECO:0007669"/>
    <property type="project" value="UniProtKB-KW"/>
</dbReference>
<dbReference type="GO" id="GO:0004805">
    <property type="term" value="F:trehalose-phosphatase activity"/>
    <property type="evidence" value="ECO:0007669"/>
    <property type="project" value="UniProtKB-EC"/>
</dbReference>
<evidence type="ECO:0000313" key="6">
    <source>
        <dbReference type="Proteomes" id="UP000199585"/>
    </source>
</evidence>
<dbReference type="InterPro" id="IPR006379">
    <property type="entry name" value="HAD-SF_hydro_IIB"/>
</dbReference>
<dbReference type="EMBL" id="FOCI01000011">
    <property type="protein sequence ID" value="SEN20929.1"/>
    <property type="molecule type" value="Genomic_DNA"/>
</dbReference>
<keyword evidence="4" id="KW-0479">Metal-binding</keyword>
<keyword evidence="3 4" id="KW-0378">Hydrolase</keyword>
<dbReference type="Gene3D" id="3.40.50.1000">
    <property type="entry name" value="HAD superfamily/HAD-like"/>
    <property type="match status" value="1"/>
</dbReference>
<protein>
    <recommendedName>
        <fullName evidence="4">Trehalose 6-phosphate phosphatase</fullName>
        <ecNumber evidence="4">3.1.3.12</ecNumber>
    </recommendedName>
</protein>
<evidence type="ECO:0000256" key="1">
    <source>
        <dbReference type="ARBA" id="ARBA00005199"/>
    </source>
</evidence>
<evidence type="ECO:0000256" key="2">
    <source>
        <dbReference type="ARBA" id="ARBA00008770"/>
    </source>
</evidence>
<dbReference type="NCBIfam" id="TIGR01484">
    <property type="entry name" value="HAD-SF-IIB"/>
    <property type="match status" value="1"/>
</dbReference>
<dbReference type="InterPro" id="IPR044651">
    <property type="entry name" value="OTSB-like"/>
</dbReference>
<dbReference type="Proteomes" id="UP000199585">
    <property type="component" value="Unassembled WGS sequence"/>
</dbReference>
<dbReference type="EC" id="3.1.3.12" evidence="4"/>
<dbReference type="SUPFAM" id="SSF56784">
    <property type="entry name" value="HAD-like"/>
    <property type="match status" value="1"/>
</dbReference>
<dbReference type="OrthoDB" id="9814913at2"/>
<dbReference type="GO" id="GO:0005992">
    <property type="term" value="P:trehalose biosynthetic process"/>
    <property type="evidence" value="ECO:0007669"/>
    <property type="project" value="UniProtKB-UniPathway"/>
</dbReference>
<dbReference type="UniPathway" id="UPA00299"/>
<sequence length="245" mass="25477">MTDGTLTDIDLDTLCLFLDFDGTLVDLAPTPDGIAVPAGLPSLLTRLHARLDGRLALISGREVAVLDGFIPGYPGDIHGAHGAEWRMGGTYTAHPMAEGSVVRAAQAQAQAAAGSLPGLTIETKRTGVVIHYRAVPAAEPHARAIAQMIVADAPGMELHPSKLAYEIRPDDVGKADAVARAMAGQSPGLVPLMIGDDLTDEAAMVRAMALGGAGVRVGPGESVARWRLDDPGAVLDLLTLWADRT</sequence>
<accession>A0A1H8EN32</accession>
<comment type="pathway">
    <text evidence="1 4">Glycan biosynthesis; trehalose biosynthesis.</text>
</comment>
<evidence type="ECO:0000313" key="5">
    <source>
        <dbReference type="EMBL" id="SEN20929.1"/>
    </source>
</evidence>
<dbReference type="InterPro" id="IPR023214">
    <property type="entry name" value="HAD_sf"/>
</dbReference>
<dbReference type="RefSeq" id="WP_089902514.1">
    <property type="nucleotide sequence ID" value="NZ_FOCI01000011.1"/>
</dbReference>
<gene>
    <name evidence="5" type="ORF">SAMN04488003_11139</name>
</gene>